<dbReference type="SUPFAM" id="SSF56214">
    <property type="entry name" value="4'-phosphopantetheinyl transferase"/>
    <property type="match status" value="2"/>
</dbReference>
<dbReference type="AlphaFoldDB" id="A0A1X7R0K5"/>
<dbReference type="Proteomes" id="UP000196158">
    <property type="component" value="Unassembled WGS sequence"/>
</dbReference>
<evidence type="ECO:0000256" key="2">
    <source>
        <dbReference type="ARBA" id="ARBA00022679"/>
    </source>
</evidence>
<feature type="domain" description="4'-phosphopantetheinyl transferase" evidence="3">
    <location>
        <begin position="128"/>
        <end position="197"/>
    </location>
</feature>
<evidence type="ECO:0000259" key="3">
    <source>
        <dbReference type="Pfam" id="PF01648"/>
    </source>
</evidence>
<dbReference type="GO" id="GO:0008897">
    <property type="term" value="F:holo-[acyl-carrier-protein] synthase activity"/>
    <property type="evidence" value="ECO:0007669"/>
    <property type="project" value="UniProtKB-EC"/>
</dbReference>
<dbReference type="InterPro" id="IPR055066">
    <property type="entry name" value="AASDHPPT_N"/>
</dbReference>
<dbReference type="Gene3D" id="3.90.470.20">
    <property type="entry name" value="4'-phosphopantetheinyl transferase domain"/>
    <property type="match status" value="1"/>
</dbReference>
<dbReference type="PANTHER" id="PTHR12215">
    <property type="entry name" value="PHOSPHOPANTETHEINE TRANSFERASE"/>
    <property type="match status" value="1"/>
</dbReference>
<keyword evidence="6" id="KW-1185">Reference proteome</keyword>
<dbReference type="InterPro" id="IPR050559">
    <property type="entry name" value="P-Pant_transferase_sf"/>
</dbReference>
<name>A0A1X7R0K5_9SACH</name>
<dbReference type="Pfam" id="PF22624">
    <property type="entry name" value="AASDHPPT_N"/>
    <property type="match status" value="1"/>
</dbReference>
<accession>A0A1X7R0K5</accession>
<dbReference type="Pfam" id="PF01648">
    <property type="entry name" value="ACPS"/>
    <property type="match status" value="1"/>
</dbReference>
<gene>
    <name evidence="5" type="ORF">KASA_0P04092G</name>
</gene>
<sequence length="262" mass="30079">MENFIEDTKARNDIDAILVLDINSNELSDEFQFEMALRALPISWRARVLNKKIDADRKRTLCNRLLQLFGCSTISGIPIKSLRFGSIENGKPILLQQDDDNITFSMTNGENYVAMFLKRTTCGPAPYIGIDLASVKDLNDPNDLILFRDIFNLEEYTTLRNASKENVQELFAYYWSFKESYTKYTGTGISCDLKVIGAQELQNFDSFKKINRVIESKSMIFYSIWLNGPFKEILTICEQGISTKYIAPTVYRLSLKDILSYL</sequence>
<evidence type="ECO:0000256" key="1">
    <source>
        <dbReference type="ARBA" id="ARBA00013172"/>
    </source>
</evidence>
<evidence type="ECO:0000313" key="6">
    <source>
        <dbReference type="Proteomes" id="UP000196158"/>
    </source>
</evidence>
<dbReference type="EC" id="2.7.8.7" evidence="1"/>
<dbReference type="GO" id="GO:0005829">
    <property type="term" value="C:cytosol"/>
    <property type="evidence" value="ECO:0007669"/>
    <property type="project" value="TreeGrafter"/>
</dbReference>
<evidence type="ECO:0000313" key="5">
    <source>
        <dbReference type="EMBL" id="SMN19232.1"/>
    </source>
</evidence>
<dbReference type="EMBL" id="FXLY01000003">
    <property type="protein sequence ID" value="SMN19232.1"/>
    <property type="molecule type" value="Genomic_DNA"/>
</dbReference>
<reference evidence="5 6" key="1">
    <citation type="submission" date="2017-04" db="EMBL/GenBank/DDBJ databases">
        <authorList>
            <person name="Afonso C.L."/>
            <person name="Miller P.J."/>
            <person name="Scott M.A."/>
            <person name="Spackman E."/>
            <person name="Goraichik I."/>
            <person name="Dimitrov K.M."/>
            <person name="Suarez D.L."/>
            <person name="Swayne D.E."/>
        </authorList>
    </citation>
    <scope>NUCLEOTIDE SEQUENCE [LARGE SCALE GENOMIC DNA]</scope>
</reference>
<dbReference type="InterPro" id="IPR008278">
    <property type="entry name" value="4-PPantetheinyl_Trfase_dom"/>
</dbReference>
<proteinExistence type="predicted"/>
<evidence type="ECO:0000259" key="4">
    <source>
        <dbReference type="Pfam" id="PF22624"/>
    </source>
</evidence>
<dbReference type="STRING" id="1789683.A0A1X7R0K5"/>
<dbReference type="OrthoDB" id="26719at2759"/>
<organism evidence="5 6">
    <name type="scientific">Maudiozyma saulgeensis</name>
    <dbReference type="NCBI Taxonomy" id="1789683"/>
    <lineage>
        <taxon>Eukaryota</taxon>
        <taxon>Fungi</taxon>
        <taxon>Dikarya</taxon>
        <taxon>Ascomycota</taxon>
        <taxon>Saccharomycotina</taxon>
        <taxon>Saccharomycetes</taxon>
        <taxon>Saccharomycetales</taxon>
        <taxon>Saccharomycetaceae</taxon>
        <taxon>Maudiozyma</taxon>
    </lineage>
</organism>
<dbReference type="PANTHER" id="PTHR12215:SF10">
    <property type="entry name" value="L-AMINOADIPATE-SEMIALDEHYDE DEHYDROGENASE-PHOSPHOPANTETHEINYL TRANSFERASE"/>
    <property type="match status" value="1"/>
</dbReference>
<dbReference type="GO" id="GO:0019878">
    <property type="term" value="P:lysine biosynthetic process via aminoadipic acid"/>
    <property type="evidence" value="ECO:0007669"/>
    <property type="project" value="TreeGrafter"/>
</dbReference>
<keyword evidence="2 5" id="KW-0808">Transferase</keyword>
<feature type="domain" description="4'-phosphopantetheinyl transferase N-terminal" evidence="4">
    <location>
        <begin position="32"/>
        <end position="115"/>
    </location>
</feature>
<dbReference type="InterPro" id="IPR037143">
    <property type="entry name" value="4-PPantetheinyl_Trfase_dom_sf"/>
</dbReference>
<dbReference type="GO" id="GO:0000287">
    <property type="term" value="F:magnesium ion binding"/>
    <property type="evidence" value="ECO:0007669"/>
    <property type="project" value="InterPro"/>
</dbReference>
<protein>
    <recommendedName>
        <fullName evidence="1">holo-[acyl-carrier-protein] synthase</fullName>
        <ecNumber evidence="1">2.7.8.7</ecNumber>
    </recommendedName>
</protein>